<keyword evidence="2" id="KW-0175">Coiled coil</keyword>
<feature type="compositionally biased region" description="Basic and acidic residues" evidence="3">
    <location>
        <begin position="358"/>
        <end position="375"/>
    </location>
</feature>
<feature type="compositionally biased region" description="Acidic residues" evidence="3">
    <location>
        <begin position="11"/>
        <end position="20"/>
    </location>
</feature>
<organism evidence="4">
    <name type="scientific">Amphimedon queenslandica</name>
    <name type="common">Sponge</name>
    <dbReference type="NCBI Taxonomy" id="400682"/>
    <lineage>
        <taxon>Eukaryota</taxon>
        <taxon>Metazoa</taxon>
        <taxon>Porifera</taxon>
        <taxon>Demospongiae</taxon>
        <taxon>Heteroscleromorpha</taxon>
        <taxon>Haplosclerida</taxon>
        <taxon>Niphatidae</taxon>
        <taxon>Amphimedon</taxon>
    </lineage>
</organism>
<dbReference type="InterPro" id="IPR011989">
    <property type="entry name" value="ARM-like"/>
</dbReference>
<dbReference type="EnsemblMetazoa" id="Aqu2.1.38318_001">
    <property type="protein sequence ID" value="Aqu2.1.38318_001"/>
    <property type="gene ID" value="Aqu2.1.38318"/>
</dbReference>
<feature type="region of interest" description="Disordered" evidence="3">
    <location>
        <begin position="291"/>
        <end position="422"/>
    </location>
</feature>
<dbReference type="Proteomes" id="UP000007879">
    <property type="component" value="Unassembled WGS sequence"/>
</dbReference>
<dbReference type="InterPro" id="IPR016024">
    <property type="entry name" value="ARM-type_fold"/>
</dbReference>
<dbReference type="OrthoDB" id="1695393at2759"/>
<evidence type="ECO:0000256" key="3">
    <source>
        <dbReference type="SAM" id="MobiDB-lite"/>
    </source>
</evidence>
<gene>
    <name evidence="4" type="primary">100636275</name>
</gene>
<feature type="region of interest" description="Disordered" evidence="3">
    <location>
        <begin position="1"/>
        <end position="32"/>
    </location>
</feature>
<feature type="compositionally biased region" description="Low complexity" evidence="3">
    <location>
        <begin position="393"/>
        <end position="409"/>
    </location>
</feature>
<dbReference type="InParanoid" id="A0A1X7VE98"/>
<dbReference type="GO" id="GO:0032367">
    <property type="term" value="P:intracellular cholesterol transport"/>
    <property type="evidence" value="ECO:0007669"/>
    <property type="project" value="InterPro"/>
</dbReference>
<feature type="repeat" description="HEAT" evidence="1">
    <location>
        <begin position="953"/>
        <end position="991"/>
    </location>
</feature>
<dbReference type="PROSITE" id="PS50077">
    <property type="entry name" value="HEAT_REPEAT"/>
    <property type="match status" value="2"/>
</dbReference>
<dbReference type="AlphaFoldDB" id="A0A1X7VE98"/>
<evidence type="ECO:0000256" key="2">
    <source>
        <dbReference type="SAM" id="Coils"/>
    </source>
</evidence>
<protein>
    <submittedName>
        <fullName evidence="4">Uncharacterized protein</fullName>
    </submittedName>
</protein>
<feature type="compositionally biased region" description="Polar residues" evidence="3">
    <location>
        <begin position="317"/>
        <end position="327"/>
    </location>
</feature>
<sequence length="1159" mass="129996">MAAGSNKNPFDEDEGEEDLPESPPIPLHSTLKGEVDLPGEMEEKTKKFEDIAGWLLSEGLILTCLELHTELLESGRQIQELKDYFSNPGNFETAIPQPLKSDLLRTPSMSTFDSLELGRVSDDGRDNDERVAVLEFELRKAYETIKSLRGSLTKASDITTRQEVGEETVKFAESTEPIKPHEKRALNFLVHEYLNETSNKLTAITLSEENSDQNFEDWDDVGLNIPKPPSLLKQFRHYDSISLVGQEQVNKITLLEKEIQSLNSQSLALRRENESLNLKIKKLNVFQSFDEVRQAPPPSRKAYTPDLTRSSHHRNASDTPVVSSLTFDMSPCRSPSDLTEIQNDSVVGVASSETTPLAEKRDDTGTDDVDVKTDHVTTNGEGLGGAKERATPSEETLTSNTSTNEMTSNKVTAPPLATPPASNVVDSIKKHHMSLLFRQELLDTMSQLSGVESEIMSEISNLADPDLNVIDLFSRRLPDAVENTILPKREGLIPMLLCVINHQTNARERDKLLNMLFNLIKRPTKEQRQMIITGCVAFARLNGSSKVEAELFPQIWEQINHKYYERRLLVAESCGVLSPHISSELRSSLVLSIIQQMLADDKAESVREALVKSLAVLVAFIDDEDKFKTCWELCLRSLNDSSQIVTTASLTVLLPALAAWSYELDKLESDIVSYFLSQLYTCIKQVSRSEGESGATERCQQYLVTLTHLVPWHYTSVLSSGPYVQGIDGASLEPKETQFPHPFSRLLDINVIIGSESRLRLLVAGLEREINKKEDSWSSWKKLDWFQEECLRYLVKSAETLGFSQPELLHSLSVLLSAYCAYFGHAFTHKMIKPFFQSVMNSSQSSKDQSSLVSSVLLPFYISGVLTVFPEDERELSSYLQDVIVNVSLSYSSIESVRLSVLELKRERKLHPLILRLLSSLSKHSSMQVRRYTAILLGEMISGVDEKQISLHVLTTLLRLSTDRETNVKTETIDSLGTIMETLSKRDVLNQVHRQFEQFVNDKETISDFLMYTTILKTLARISPNADPVFRDEFIIPFFMEAAATNNSAPNATQRRDIAAILLGAYKSLSGCFVSIELLSTYFLPGLKSLLIDIQVVDQGNIPTVENLIEDVQGRIVTHQKNLSEATGGSTQSGNKFLGKIKDIEFTPPKMSFSFKKKN</sequence>
<dbReference type="InterPro" id="IPR006594">
    <property type="entry name" value="LisH"/>
</dbReference>
<keyword evidence="5" id="KW-1185">Reference proteome</keyword>
<dbReference type="eggNOG" id="KOG0211">
    <property type="taxonomic scope" value="Eukaryota"/>
</dbReference>
<accession>A0A1X7VE98</accession>
<dbReference type="PANTHER" id="PTHR32059">
    <property type="entry name" value="RAB11-BINDING PROTEIN RELCH"/>
    <property type="match status" value="1"/>
</dbReference>
<proteinExistence type="predicted"/>
<evidence type="ECO:0000256" key="1">
    <source>
        <dbReference type="PROSITE-ProRule" id="PRU00103"/>
    </source>
</evidence>
<dbReference type="GO" id="GO:0055037">
    <property type="term" value="C:recycling endosome"/>
    <property type="evidence" value="ECO:0007669"/>
    <property type="project" value="TreeGrafter"/>
</dbReference>
<dbReference type="KEGG" id="aqu:100636275"/>
<dbReference type="STRING" id="400682.A0A1X7VE98"/>
<dbReference type="InterPro" id="IPR040362">
    <property type="entry name" value="RELCH"/>
</dbReference>
<dbReference type="PROSITE" id="PS50896">
    <property type="entry name" value="LISH"/>
    <property type="match status" value="1"/>
</dbReference>
<dbReference type="SUPFAM" id="SSF48371">
    <property type="entry name" value="ARM repeat"/>
    <property type="match status" value="1"/>
</dbReference>
<reference evidence="5" key="1">
    <citation type="journal article" date="2010" name="Nature">
        <title>The Amphimedon queenslandica genome and the evolution of animal complexity.</title>
        <authorList>
            <person name="Srivastava M."/>
            <person name="Simakov O."/>
            <person name="Chapman J."/>
            <person name="Fahey B."/>
            <person name="Gauthier M.E."/>
            <person name="Mitros T."/>
            <person name="Richards G.S."/>
            <person name="Conaco C."/>
            <person name="Dacre M."/>
            <person name="Hellsten U."/>
            <person name="Larroux C."/>
            <person name="Putnam N.H."/>
            <person name="Stanke M."/>
            <person name="Adamska M."/>
            <person name="Darling A."/>
            <person name="Degnan S.M."/>
            <person name="Oakley T.H."/>
            <person name="Plachetzki D.C."/>
            <person name="Zhai Y."/>
            <person name="Adamski M."/>
            <person name="Calcino A."/>
            <person name="Cummins S.F."/>
            <person name="Goodstein D.M."/>
            <person name="Harris C."/>
            <person name="Jackson D.J."/>
            <person name="Leys S.P."/>
            <person name="Shu S."/>
            <person name="Woodcroft B.J."/>
            <person name="Vervoort M."/>
            <person name="Kosik K.S."/>
            <person name="Manning G."/>
            <person name="Degnan B.M."/>
            <person name="Rokhsar D.S."/>
        </authorList>
    </citation>
    <scope>NUCLEOTIDE SEQUENCE [LARGE SCALE GENOMIC DNA]</scope>
</reference>
<dbReference type="InterPro" id="IPR021133">
    <property type="entry name" value="HEAT_type_2"/>
</dbReference>
<evidence type="ECO:0000313" key="5">
    <source>
        <dbReference type="Proteomes" id="UP000007879"/>
    </source>
</evidence>
<dbReference type="GO" id="GO:0005802">
    <property type="term" value="C:trans-Golgi network"/>
    <property type="evidence" value="ECO:0007669"/>
    <property type="project" value="InterPro"/>
</dbReference>
<dbReference type="Gene3D" id="1.25.10.10">
    <property type="entry name" value="Leucine-rich Repeat Variant"/>
    <property type="match status" value="2"/>
</dbReference>
<name>A0A1X7VE98_AMPQE</name>
<dbReference type="EnsemblMetazoa" id="XM_019993741.1">
    <property type="protein sequence ID" value="XP_019849300.1"/>
    <property type="gene ID" value="LOC100636275"/>
</dbReference>
<feature type="coiled-coil region" evidence="2">
    <location>
        <begin position="252"/>
        <end position="279"/>
    </location>
</feature>
<reference evidence="4" key="2">
    <citation type="submission" date="2017-05" db="UniProtKB">
        <authorList>
            <consortium name="EnsemblMetazoa"/>
        </authorList>
    </citation>
    <scope>IDENTIFICATION</scope>
</reference>
<evidence type="ECO:0000313" key="4">
    <source>
        <dbReference type="EnsemblMetazoa" id="Aqu2.1.38318_001"/>
    </source>
</evidence>
<feature type="compositionally biased region" description="Polar residues" evidence="3">
    <location>
        <begin position="336"/>
        <end position="355"/>
    </location>
</feature>
<dbReference type="PANTHER" id="PTHR32059:SF0">
    <property type="entry name" value="RAB11-BINDING PROTEIN RELCH"/>
    <property type="match status" value="1"/>
</dbReference>
<feature type="repeat" description="HEAT" evidence="1">
    <location>
        <begin position="590"/>
        <end position="625"/>
    </location>
</feature>